<dbReference type="Pfam" id="PF13713">
    <property type="entry name" value="BRX_N"/>
    <property type="match status" value="1"/>
</dbReference>
<dbReference type="PANTHER" id="PTHR46058:SF26">
    <property type="entry name" value="PROTEIN BREVIS RADIX-LIKE 1"/>
    <property type="match status" value="1"/>
</dbReference>
<evidence type="ECO:0000313" key="7">
    <source>
        <dbReference type="Proteomes" id="UP001443914"/>
    </source>
</evidence>
<dbReference type="Proteomes" id="UP001443914">
    <property type="component" value="Unassembled WGS sequence"/>
</dbReference>
<dbReference type="Pfam" id="PF08381">
    <property type="entry name" value="BRX"/>
    <property type="match status" value="2"/>
</dbReference>
<evidence type="ECO:0000256" key="4">
    <source>
        <dbReference type="SAM" id="MobiDB-lite"/>
    </source>
</evidence>
<proteinExistence type="inferred from homology"/>
<comment type="subcellular location">
    <subcellularLocation>
        <location evidence="1">Nucleus</location>
    </subcellularLocation>
</comment>
<dbReference type="InterPro" id="IPR013591">
    <property type="entry name" value="Brevis_radix_dom"/>
</dbReference>
<evidence type="ECO:0000259" key="5">
    <source>
        <dbReference type="PROSITE" id="PS51514"/>
    </source>
</evidence>
<evidence type="ECO:0000256" key="2">
    <source>
        <dbReference type="ARBA" id="ARBA00009057"/>
    </source>
</evidence>
<feature type="domain" description="BRX" evidence="5">
    <location>
        <begin position="302"/>
        <end position="357"/>
    </location>
</feature>
<feature type="region of interest" description="Disordered" evidence="4">
    <location>
        <begin position="252"/>
        <end position="294"/>
    </location>
</feature>
<evidence type="ECO:0000256" key="3">
    <source>
        <dbReference type="ARBA" id="ARBA00023242"/>
    </source>
</evidence>
<dbReference type="InterPro" id="IPR027988">
    <property type="entry name" value="BRX_N"/>
</dbReference>
<dbReference type="GO" id="GO:0005634">
    <property type="term" value="C:nucleus"/>
    <property type="evidence" value="ECO:0007669"/>
    <property type="project" value="UniProtKB-SubCell"/>
</dbReference>
<comment type="caution">
    <text evidence="6">The sequence shown here is derived from an EMBL/GenBank/DDBJ whole genome shotgun (WGS) entry which is preliminary data.</text>
</comment>
<sequence>MLTCITCAKQTDDRGDGGGVRSNGTPNTRDSVKGITAQIKDMASKFSGAYKQCKPCTSSDDFKKGERRYMDYDTSSEGGRYSYIQPASSSSTPAWDFPSYTHSRGLRSHSRFAGAYNGDKARGERVSVAASDLVIEDADEPKEWMAQVEPGVHITFVSLPNGGNDLKRIRFSRDMFNKWQAQRWWGENYDRIMELYNVQRFNRQALQTPARSDDEPRDSTYTRVGSVMESPMTNKEWIPRNFYQPPGNKPYYPTDPSEQGYPTGASGYPMGAPKDSPYMEPSRTTTSSRDDVSVSNASELETEWVEQDEPGVYITIRQLADGSRELRRVRFSREKFGEVNAKSWWEQNRERIQAQYL</sequence>
<gene>
    <name evidence="6" type="ORF">RND81_06G211800</name>
</gene>
<protein>
    <recommendedName>
        <fullName evidence="5">BRX domain-containing protein</fullName>
    </recommendedName>
</protein>
<feature type="domain" description="BRX" evidence="5">
    <location>
        <begin position="142"/>
        <end position="197"/>
    </location>
</feature>
<dbReference type="EMBL" id="JBDFQZ010000006">
    <property type="protein sequence ID" value="KAK9716110.1"/>
    <property type="molecule type" value="Genomic_DNA"/>
</dbReference>
<keyword evidence="7" id="KW-1185">Reference proteome</keyword>
<dbReference type="PANTHER" id="PTHR46058">
    <property type="entry name" value="PROTEIN BREVIS RADIX-LIKE 1"/>
    <property type="match status" value="1"/>
</dbReference>
<evidence type="ECO:0000313" key="6">
    <source>
        <dbReference type="EMBL" id="KAK9716110.1"/>
    </source>
</evidence>
<dbReference type="AlphaFoldDB" id="A0AAW1KCU7"/>
<organism evidence="6 7">
    <name type="scientific">Saponaria officinalis</name>
    <name type="common">Common soapwort</name>
    <name type="synonym">Lychnis saponaria</name>
    <dbReference type="NCBI Taxonomy" id="3572"/>
    <lineage>
        <taxon>Eukaryota</taxon>
        <taxon>Viridiplantae</taxon>
        <taxon>Streptophyta</taxon>
        <taxon>Embryophyta</taxon>
        <taxon>Tracheophyta</taxon>
        <taxon>Spermatophyta</taxon>
        <taxon>Magnoliopsida</taxon>
        <taxon>eudicotyledons</taxon>
        <taxon>Gunneridae</taxon>
        <taxon>Pentapetalae</taxon>
        <taxon>Caryophyllales</taxon>
        <taxon>Caryophyllaceae</taxon>
        <taxon>Caryophylleae</taxon>
        <taxon>Saponaria</taxon>
    </lineage>
</organism>
<dbReference type="PROSITE" id="PS51514">
    <property type="entry name" value="BRX"/>
    <property type="match status" value="2"/>
</dbReference>
<feature type="region of interest" description="Disordered" evidence="4">
    <location>
        <begin position="12"/>
        <end position="31"/>
    </location>
</feature>
<comment type="similarity">
    <text evidence="2">Belongs to the BRX family.</text>
</comment>
<keyword evidence="3" id="KW-0539">Nucleus</keyword>
<name>A0AAW1KCU7_SAPOF</name>
<accession>A0AAW1KCU7</accession>
<reference evidence="6" key="1">
    <citation type="submission" date="2024-03" db="EMBL/GenBank/DDBJ databases">
        <title>WGS assembly of Saponaria officinalis var. Norfolk2.</title>
        <authorList>
            <person name="Jenkins J."/>
            <person name="Shu S."/>
            <person name="Grimwood J."/>
            <person name="Barry K."/>
            <person name="Goodstein D."/>
            <person name="Schmutz J."/>
            <person name="Leebens-Mack J."/>
            <person name="Osbourn A."/>
        </authorList>
    </citation>
    <scope>NUCLEOTIDE SEQUENCE [LARGE SCALE GENOMIC DNA]</scope>
    <source>
        <strain evidence="6">JIC</strain>
    </source>
</reference>
<dbReference type="InterPro" id="IPR044532">
    <property type="entry name" value="BRX-like"/>
</dbReference>
<evidence type="ECO:0000256" key="1">
    <source>
        <dbReference type="ARBA" id="ARBA00004123"/>
    </source>
</evidence>